<keyword evidence="2" id="KW-0479">Metal-binding</keyword>
<dbReference type="PANTHER" id="PTHR43808">
    <property type="entry name" value="ACETYLORNITHINE DEACETYLASE"/>
    <property type="match status" value="1"/>
</dbReference>
<protein>
    <submittedName>
        <fullName evidence="6">Acetylornithine deacetylase</fullName>
        <ecNumber evidence="6">3.5.1.16</ecNumber>
    </submittedName>
</protein>
<dbReference type="OrthoDB" id="9792335at2"/>
<comment type="cofactor">
    <cofactor evidence="1">
        <name>Zn(2+)</name>
        <dbReference type="ChEBI" id="CHEBI:29105"/>
    </cofactor>
</comment>
<accession>A0A1Q2MG17</accession>
<dbReference type="AlphaFoldDB" id="A0A1Q2MG17"/>
<feature type="domain" description="Peptidase M20 dimerisation" evidence="5">
    <location>
        <begin position="167"/>
        <end position="261"/>
    </location>
</feature>
<dbReference type="SUPFAM" id="SSF55031">
    <property type="entry name" value="Bacterial exopeptidase dimerisation domain"/>
    <property type="match status" value="1"/>
</dbReference>
<dbReference type="Gene3D" id="3.30.70.360">
    <property type="match status" value="1"/>
</dbReference>
<keyword evidence="7" id="KW-1185">Reference proteome</keyword>
<dbReference type="Proteomes" id="UP000188181">
    <property type="component" value="Chromosome"/>
</dbReference>
<evidence type="ECO:0000313" key="6">
    <source>
        <dbReference type="EMBL" id="AQQ71645.1"/>
    </source>
</evidence>
<dbReference type="SUPFAM" id="SSF53187">
    <property type="entry name" value="Zn-dependent exopeptidases"/>
    <property type="match status" value="1"/>
</dbReference>
<dbReference type="Pfam" id="PF07687">
    <property type="entry name" value="M20_dimer"/>
    <property type="match status" value="1"/>
</dbReference>
<sequence>MPGRINTERLRELFRDMVNIYSPTGKEGQITEYLARYLYENDLPVTMREVTEGRRNIEVVFGPGSPELAFIGHIDTVPAFDIENYEYQEENGEVFGLGTADMKGGCAAMIEAFVSHIENGGKIENTALFLVVGEEDNGDGTAAMLEAMSFPWAIVAEPTNLVPCFDHFGYIEMLVQAYGRRRHASMAGRDQNAVFSLLRTLLRLAETIETEFPETVMNIRSVHSSESGFAVPGSSEAWLDMHIKPEQDSREFVSTLKKLADECLCGGAVTSHEITFPTIAGGYSLEQSGRLWEILKKAYSNQGIGWKPGTFKSHSDANLLRDAGCKPVILGPGRLARAHTRDEAVSFDEVAASAGLYRQMLSIMQP</sequence>
<dbReference type="InterPro" id="IPR050072">
    <property type="entry name" value="Peptidase_M20A"/>
</dbReference>
<dbReference type="RefSeq" id="WP_146683806.1">
    <property type="nucleotide sequence ID" value="NZ_CP019646.1"/>
</dbReference>
<dbReference type="InterPro" id="IPR011650">
    <property type="entry name" value="Peptidase_M20_dimer"/>
</dbReference>
<dbReference type="EMBL" id="CP019646">
    <property type="protein sequence ID" value="AQQ71645.1"/>
    <property type="molecule type" value="Genomic_DNA"/>
</dbReference>
<evidence type="ECO:0000259" key="5">
    <source>
        <dbReference type="Pfam" id="PF07687"/>
    </source>
</evidence>
<evidence type="ECO:0000313" key="7">
    <source>
        <dbReference type="Proteomes" id="UP000188181"/>
    </source>
</evidence>
<dbReference type="InterPro" id="IPR001261">
    <property type="entry name" value="ArgE/DapE_CS"/>
</dbReference>
<dbReference type="Pfam" id="PF01546">
    <property type="entry name" value="Peptidase_M20"/>
    <property type="match status" value="1"/>
</dbReference>
<reference evidence="7" key="1">
    <citation type="submission" date="2017-02" db="EMBL/GenBank/DDBJ databases">
        <title>Comparative genomics and description of representatives of a novel lineage of planctomycetes thriving in anoxic sediments.</title>
        <authorList>
            <person name="Spring S."/>
            <person name="Bunk B."/>
            <person name="Sproer C."/>
        </authorList>
    </citation>
    <scope>NUCLEOTIDE SEQUENCE [LARGE SCALE GENOMIC DNA]</scope>
    <source>
        <strain evidence="7">SM-Chi-D1</strain>
    </source>
</reference>
<dbReference type="InterPro" id="IPR002933">
    <property type="entry name" value="Peptidase_M20"/>
</dbReference>
<dbReference type="GO" id="GO:0008777">
    <property type="term" value="F:acetylornithine deacetylase activity"/>
    <property type="evidence" value="ECO:0007669"/>
    <property type="project" value="UniProtKB-EC"/>
</dbReference>
<evidence type="ECO:0000256" key="4">
    <source>
        <dbReference type="ARBA" id="ARBA00022833"/>
    </source>
</evidence>
<evidence type="ECO:0000256" key="2">
    <source>
        <dbReference type="ARBA" id="ARBA00022723"/>
    </source>
</evidence>
<name>A0A1Q2MG17_9BACT</name>
<evidence type="ECO:0000256" key="1">
    <source>
        <dbReference type="ARBA" id="ARBA00001947"/>
    </source>
</evidence>
<dbReference type="InterPro" id="IPR036264">
    <property type="entry name" value="Bact_exopeptidase_dim_dom"/>
</dbReference>
<dbReference type="STRING" id="1851148.SMSP2_02022"/>
<dbReference type="GO" id="GO:0046872">
    <property type="term" value="F:metal ion binding"/>
    <property type="evidence" value="ECO:0007669"/>
    <property type="project" value="UniProtKB-KW"/>
</dbReference>
<dbReference type="PROSITE" id="PS00758">
    <property type="entry name" value="ARGE_DAPE_CPG2_1"/>
    <property type="match status" value="1"/>
</dbReference>
<dbReference type="KEGG" id="pbas:SMSP2_02022"/>
<gene>
    <name evidence="6" type="primary">argE</name>
    <name evidence="6" type="ORF">SMSP2_02022</name>
</gene>
<keyword evidence="3 6" id="KW-0378">Hydrolase</keyword>
<organism evidence="6 7">
    <name type="scientific">Limihaloglobus sulfuriphilus</name>
    <dbReference type="NCBI Taxonomy" id="1851148"/>
    <lineage>
        <taxon>Bacteria</taxon>
        <taxon>Pseudomonadati</taxon>
        <taxon>Planctomycetota</taxon>
        <taxon>Phycisphaerae</taxon>
        <taxon>Sedimentisphaerales</taxon>
        <taxon>Sedimentisphaeraceae</taxon>
        <taxon>Limihaloglobus</taxon>
    </lineage>
</organism>
<evidence type="ECO:0000256" key="3">
    <source>
        <dbReference type="ARBA" id="ARBA00022801"/>
    </source>
</evidence>
<dbReference type="Gene3D" id="3.40.630.10">
    <property type="entry name" value="Zn peptidases"/>
    <property type="match status" value="1"/>
</dbReference>
<keyword evidence="4" id="KW-0862">Zinc</keyword>
<dbReference type="EC" id="3.5.1.16" evidence="6"/>
<proteinExistence type="predicted"/>